<sequence length="305" mass="33944">MTSLAVVHDIHSPRSLDAPDAAAAFQEDLFAEFVLARSAHGAADATVRAELAAVTEFLDWAGCYAWEVEPGHGDRFLVEAQQDRAVKTRQMKAGRIATFYRFVEVRYQGEIHRLTGRVVASPIDEVNRPRSSGSCTVRVPPSPAELAGFFTRWREELAQVRKWRTATRNYAMARLAAELGLRASELCGLALEDLHFDHGPLGRIHVRRGKGSRGSGPRERLVPMLGIARTLLRWWVEDVRGEFSDDFELPRAALFPSERAGPADKEAFRLAVKDAAVRHLRGPVRTLTPHVLRHTPARPSCMPTG</sequence>
<evidence type="ECO:0000259" key="2">
    <source>
        <dbReference type="PROSITE" id="PS51898"/>
    </source>
</evidence>
<dbReference type="InterPro" id="IPR050090">
    <property type="entry name" value="Tyrosine_recombinase_XerCD"/>
</dbReference>
<dbReference type="EMBL" id="FZNW01000058">
    <property type="protein sequence ID" value="SNR98758.1"/>
    <property type="molecule type" value="Genomic_DNA"/>
</dbReference>
<accession>A0A239AUX0</accession>
<name>A0A239AUX0_9PSEU</name>
<reference evidence="4" key="1">
    <citation type="submission" date="2017-06" db="EMBL/GenBank/DDBJ databases">
        <authorList>
            <person name="Varghese N."/>
            <person name="Submissions S."/>
        </authorList>
    </citation>
    <scope>NUCLEOTIDE SEQUENCE [LARGE SCALE GENOMIC DNA]</scope>
    <source>
        <strain evidence="4">DSM 45207</strain>
    </source>
</reference>
<keyword evidence="1" id="KW-0233">DNA recombination</keyword>
<dbReference type="Proteomes" id="UP000198348">
    <property type="component" value="Unassembled WGS sequence"/>
</dbReference>
<dbReference type="PANTHER" id="PTHR30349:SF81">
    <property type="entry name" value="TYROSINE RECOMBINASE XERC"/>
    <property type="match status" value="1"/>
</dbReference>
<gene>
    <name evidence="3" type="ORF">SAMN06265360_1584</name>
</gene>
<proteinExistence type="predicted"/>
<dbReference type="InterPro" id="IPR002104">
    <property type="entry name" value="Integrase_catalytic"/>
</dbReference>
<dbReference type="AlphaFoldDB" id="A0A239AUX0"/>
<evidence type="ECO:0000313" key="4">
    <source>
        <dbReference type="Proteomes" id="UP000198348"/>
    </source>
</evidence>
<dbReference type="SUPFAM" id="SSF56349">
    <property type="entry name" value="DNA breaking-rejoining enzymes"/>
    <property type="match status" value="1"/>
</dbReference>
<evidence type="ECO:0000256" key="1">
    <source>
        <dbReference type="ARBA" id="ARBA00023172"/>
    </source>
</evidence>
<dbReference type="PANTHER" id="PTHR30349">
    <property type="entry name" value="PHAGE INTEGRASE-RELATED"/>
    <property type="match status" value="1"/>
</dbReference>
<dbReference type="Gene3D" id="1.10.443.10">
    <property type="entry name" value="Intergrase catalytic core"/>
    <property type="match status" value="1"/>
</dbReference>
<dbReference type="GO" id="GO:0015074">
    <property type="term" value="P:DNA integration"/>
    <property type="evidence" value="ECO:0007669"/>
    <property type="project" value="InterPro"/>
</dbReference>
<dbReference type="GO" id="GO:0006310">
    <property type="term" value="P:DNA recombination"/>
    <property type="evidence" value="ECO:0007669"/>
    <property type="project" value="UniProtKB-KW"/>
</dbReference>
<dbReference type="OrthoDB" id="3698359at2"/>
<feature type="domain" description="Tyr recombinase" evidence="2">
    <location>
        <begin position="145"/>
        <end position="305"/>
    </location>
</feature>
<dbReference type="Pfam" id="PF00589">
    <property type="entry name" value="Phage_integrase"/>
    <property type="match status" value="1"/>
</dbReference>
<dbReference type="GO" id="GO:0003677">
    <property type="term" value="F:DNA binding"/>
    <property type="evidence" value="ECO:0007669"/>
    <property type="project" value="InterPro"/>
</dbReference>
<protein>
    <submittedName>
        <fullName evidence="3">Phage integrase family protein</fullName>
    </submittedName>
</protein>
<dbReference type="InterPro" id="IPR011010">
    <property type="entry name" value="DNA_brk_join_enz"/>
</dbReference>
<dbReference type="InterPro" id="IPR013762">
    <property type="entry name" value="Integrase-like_cat_sf"/>
</dbReference>
<dbReference type="CDD" id="cd00397">
    <property type="entry name" value="DNA_BRE_C"/>
    <property type="match status" value="1"/>
</dbReference>
<dbReference type="RefSeq" id="WP_089303552.1">
    <property type="nucleotide sequence ID" value="NZ_FZNW01000058.1"/>
</dbReference>
<dbReference type="PROSITE" id="PS51898">
    <property type="entry name" value="TYR_RECOMBINASE"/>
    <property type="match status" value="1"/>
</dbReference>
<keyword evidence="4" id="KW-1185">Reference proteome</keyword>
<organism evidence="3 4">
    <name type="scientific">Haloechinothrix alba</name>
    <dbReference type="NCBI Taxonomy" id="664784"/>
    <lineage>
        <taxon>Bacteria</taxon>
        <taxon>Bacillati</taxon>
        <taxon>Actinomycetota</taxon>
        <taxon>Actinomycetes</taxon>
        <taxon>Pseudonocardiales</taxon>
        <taxon>Pseudonocardiaceae</taxon>
        <taxon>Haloechinothrix</taxon>
    </lineage>
</organism>
<evidence type="ECO:0000313" key="3">
    <source>
        <dbReference type="EMBL" id="SNR98758.1"/>
    </source>
</evidence>